<comment type="caution">
    <text evidence="1">The sequence shown here is derived from an EMBL/GenBank/DDBJ whole genome shotgun (WGS) entry which is preliminary data.</text>
</comment>
<dbReference type="Proteomes" id="UP000015348">
    <property type="component" value="Unassembled WGS sequence"/>
</dbReference>
<dbReference type="RefSeq" id="WP_004427586.1">
    <property type="nucleotide sequence ID" value="NZ_AORK01000008.1"/>
</dbReference>
<organism evidence="1 2">
    <name type="scientific">Mycoplasma yeatsii 13926</name>
    <dbReference type="NCBI Taxonomy" id="1188240"/>
    <lineage>
        <taxon>Bacteria</taxon>
        <taxon>Bacillati</taxon>
        <taxon>Mycoplasmatota</taxon>
        <taxon>Mollicutes</taxon>
        <taxon>Mycoplasmataceae</taxon>
        <taxon>Mycoplasma</taxon>
    </lineage>
</organism>
<dbReference type="AlphaFoldDB" id="S6G904"/>
<evidence type="ECO:0000313" key="2">
    <source>
        <dbReference type="Proteomes" id="UP000015348"/>
    </source>
</evidence>
<dbReference type="OrthoDB" id="9878534at2"/>
<sequence length="229" mass="27331">MNNLYDYIQIDSLVCEIYNEDLKILAENFDEFAKIKKADNNIQIIEDIIEDIKEYSILLSYPNPEKEISWAFNSLFIKFAFLITLKQDLINFSNHFKKIKTDKNLTDIISNNFIDFLFSKSDELILDFKNLLKENKFSSIRRGLNFKIVKTMNDFLKTEDLEEKINIWFELEDILDCELDFTDQDVEIFKNNNKDLSTFLEEWLFLNISLNTTKIVMHAFVKRTNNRVR</sequence>
<reference evidence="1 2" key="1">
    <citation type="journal article" date="2013" name="Genome Announc.">
        <title>Draft Genome Sequences of Mycoplasma auris and Mycoplasma yeatsii, Two Species of the Ear Canal of Caprinae.</title>
        <authorList>
            <person name="Dordet-Frisoni E."/>
            <person name="Baranowski E."/>
            <person name="Barre A."/>
            <person name="Blanchard A."/>
            <person name="Breton M."/>
            <person name="Couture C."/>
            <person name="Dupuy V."/>
            <person name="Gaurivaud P."/>
            <person name="Jacob D."/>
            <person name="Lemaitre C."/>
            <person name="Manso-Silvan L."/>
            <person name="Nikolski M."/>
            <person name="Nouvel L.X."/>
            <person name="Poumarat F."/>
            <person name="Sirand-Pugnet P."/>
            <person name="Thebault P."/>
            <person name="Theil S."/>
            <person name="Thiaucourt F."/>
            <person name="Citti C."/>
            <person name="Tardy F."/>
        </authorList>
    </citation>
    <scope>NUCLEOTIDE SEQUENCE [LARGE SCALE GENOMIC DNA]</scope>
    <source>
        <strain evidence="1 2">13926</strain>
    </source>
</reference>
<protein>
    <submittedName>
        <fullName evidence="1">Uncharacterized protein</fullName>
    </submittedName>
</protein>
<name>S6G904_9MOLU</name>
<proteinExistence type="predicted"/>
<accession>S6G904</accession>
<dbReference type="PATRIC" id="fig|1188240.3.peg.189"/>
<dbReference type="EMBL" id="AORK01000008">
    <property type="protein sequence ID" value="EOA07440.1"/>
    <property type="molecule type" value="Genomic_DNA"/>
</dbReference>
<gene>
    <name evidence="1" type="ORF">MYEA_1880</name>
</gene>
<evidence type="ECO:0000313" key="1">
    <source>
        <dbReference type="EMBL" id="EOA07440.1"/>
    </source>
</evidence>